<dbReference type="Proteomes" id="UP000664835">
    <property type="component" value="Unassembled WGS sequence"/>
</dbReference>
<comment type="similarity">
    <text evidence="12">Belongs to the Dus family. DusB subfamily.</text>
</comment>
<evidence type="ECO:0000313" key="16">
    <source>
        <dbReference type="Proteomes" id="UP000664835"/>
    </source>
</evidence>
<evidence type="ECO:0000256" key="4">
    <source>
        <dbReference type="ARBA" id="ARBA00022630"/>
    </source>
</evidence>
<accession>A0ABS3Q3W5</accession>
<evidence type="ECO:0000256" key="3">
    <source>
        <dbReference type="ARBA" id="ARBA00022555"/>
    </source>
</evidence>
<evidence type="ECO:0000256" key="5">
    <source>
        <dbReference type="ARBA" id="ARBA00022643"/>
    </source>
</evidence>
<evidence type="ECO:0000256" key="13">
    <source>
        <dbReference type="PIRNR" id="PIRNR006621"/>
    </source>
</evidence>
<dbReference type="Gene3D" id="1.10.1200.80">
    <property type="entry name" value="Putative flavin oxidoreducatase, domain 2"/>
    <property type="match status" value="1"/>
</dbReference>
<evidence type="ECO:0000256" key="7">
    <source>
        <dbReference type="ARBA" id="ARBA00022857"/>
    </source>
</evidence>
<keyword evidence="4 12" id="KW-0285">Flavoprotein</keyword>
<dbReference type="Pfam" id="PF01207">
    <property type="entry name" value="Dus"/>
    <property type="match status" value="1"/>
</dbReference>
<dbReference type="CDD" id="cd02801">
    <property type="entry name" value="DUS_like_FMN"/>
    <property type="match status" value="1"/>
</dbReference>
<protein>
    <recommendedName>
        <fullName evidence="12">tRNA-dihydrouridine synthase B</fullName>
        <ecNumber evidence="12">1.3.1.-</ecNumber>
    </recommendedName>
</protein>
<feature type="domain" description="DUS-like FMN-binding" evidence="14">
    <location>
        <begin position="15"/>
        <end position="320"/>
    </location>
</feature>
<evidence type="ECO:0000256" key="9">
    <source>
        <dbReference type="ARBA" id="ARBA00023002"/>
    </source>
</evidence>
<evidence type="ECO:0000256" key="6">
    <source>
        <dbReference type="ARBA" id="ARBA00022694"/>
    </source>
</evidence>
<comment type="similarity">
    <text evidence="13">Belongs to the dus family.</text>
</comment>
<dbReference type="InterPro" id="IPR013785">
    <property type="entry name" value="Aldolase_TIM"/>
</dbReference>
<gene>
    <name evidence="12 15" type="primary">dusB</name>
    <name evidence="15" type="ORF">J3998_05425</name>
</gene>
<keyword evidence="5 12" id="KW-0288">FMN</keyword>
<dbReference type="RefSeq" id="WP_208148453.1">
    <property type="nucleotide sequence ID" value="NZ_JAGETV010000006.1"/>
</dbReference>
<comment type="caution">
    <text evidence="15">The sequence shown here is derived from an EMBL/GenBank/DDBJ whole genome shotgun (WGS) entry which is preliminary data.</text>
</comment>
<evidence type="ECO:0000256" key="11">
    <source>
        <dbReference type="ARBA" id="ARBA00048802"/>
    </source>
</evidence>
<dbReference type="InterPro" id="IPR004652">
    <property type="entry name" value="DusB-like"/>
</dbReference>
<dbReference type="InterPro" id="IPR018517">
    <property type="entry name" value="tRNA_hU_synthase_CS"/>
</dbReference>
<comment type="cofactor">
    <cofactor evidence="1 12 13">
        <name>FMN</name>
        <dbReference type="ChEBI" id="CHEBI:58210"/>
    </cofactor>
</comment>
<dbReference type="PIRSF" id="PIRSF006621">
    <property type="entry name" value="Dus"/>
    <property type="match status" value="1"/>
</dbReference>
<keyword evidence="9 12" id="KW-0560">Oxidoreductase</keyword>
<reference evidence="15 16" key="1">
    <citation type="submission" date="2021-03" db="EMBL/GenBank/DDBJ databases">
        <title>Thiomicrorhabdus sp.nov.,novel sulfur-oxidizing bacteria isolated from coastal sediment.</title>
        <authorList>
            <person name="Liu X."/>
        </authorList>
    </citation>
    <scope>NUCLEOTIDE SEQUENCE [LARGE SCALE GENOMIC DNA]</scope>
    <source>
        <strain evidence="15 16">6S2-11</strain>
    </source>
</reference>
<feature type="binding site" evidence="12">
    <location>
        <begin position="17"/>
        <end position="19"/>
    </location>
    <ligand>
        <name>FMN</name>
        <dbReference type="ChEBI" id="CHEBI:58210"/>
    </ligand>
</feature>
<evidence type="ECO:0000256" key="8">
    <source>
        <dbReference type="ARBA" id="ARBA00022884"/>
    </source>
</evidence>
<evidence type="ECO:0000256" key="12">
    <source>
        <dbReference type="HAMAP-Rule" id="MF_02042"/>
    </source>
</evidence>
<feature type="binding site" evidence="12">
    <location>
        <begin position="201"/>
        <end position="203"/>
    </location>
    <ligand>
        <name>FMN</name>
        <dbReference type="ChEBI" id="CHEBI:58210"/>
    </ligand>
</feature>
<evidence type="ECO:0000313" key="15">
    <source>
        <dbReference type="EMBL" id="MBO1927011.1"/>
    </source>
</evidence>
<keyword evidence="16" id="KW-1185">Reference proteome</keyword>
<proteinExistence type="inferred from homology"/>
<dbReference type="SUPFAM" id="SSF51395">
    <property type="entry name" value="FMN-linked oxidoreductases"/>
    <property type="match status" value="1"/>
</dbReference>
<organism evidence="15 16">
    <name type="scientific">Thiomicrorhabdus marina</name>
    <dbReference type="NCBI Taxonomy" id="2818442"/>
    <lineage>
        <taxon>Bacteria</taxon>
        <taxon>Pseudomonadati</taxon>
        <taxon>Pseudomonadota</taxon>
        <taxon>Gammaproteobacteria</taxon>
        <taxon>Thiotrichales</taxon>
        <taxon>Piscirickettsiaceae</taxon>
        <taxon>Thiomicrorhabdus</taxon>
    </lineage>
</organism>
<evidence type="ECO:0000256" key="10">
    <source>
        <dbReference type="ARBA" id="ARBA00048205"/>
    </source>
</evidence>
<feature type="binding site" evidence="12">
    <location>
        <position position="140"/>
    </location>
    <ligand>
        <name>FMN</name>
        <dbReference type="ChEBI" id="CHEBI:58210"/>
    </ligand>
</feature>
<dbReference type="PANTHER" id="PTHR45846:SF1">
    <property type="entry name" value="TRNA-DIHYDROURIDINE(47) SYNTHASE [NAD(P)(+)]-LIKE"/>
    <property type="match status" value="1"/>
</dbReference>
<feature type="binding site" evidence="12">
    <location>
        <position position="71"/>
    </location>
    <ligand>
        <name>FMN</name>
        <dbReference type="ChEBI" id="CHEBI:58210"/>
    </ligand>
</feature>
<dbReference type="HAMAP" id="MF_02042">
    <property type="entry name" value="DusB_subfam"/>
    <property type="match status" value="1"/>
</dbReference>
<dbReference type="Gene3D" id="3.20.20.70">
    <property type="entry name" value="Aldolase class I"/>
    <property type="match status" value="1"/>
</dbReference>
<dbReference type="InterPro" id="IPR035587">
    <property type="entry name" value="DUS-like_FMN-bd"/>
</dbReference>
<sequence>MLQIGTYQFANPLVLAPMAGVTDAVYRKLCRENGAAYTLAEMVASKKELRDSKKSSTRHVDKNDPEPRAVQLIGTDAQELAEAAAWQESQGAQIIDLNMGCPAKKVCAVAAGSALMAEPDKVSEIFNTVVAAVQTPVTVKIRTGTDPENRNALQIAKIAQDCGLQAVSIHGRTRAEKFQGQAEYDTIKQVKTALHIPVIANGDICTPEQAKFVLEYTGADGIMIGRASQGYPWIFREVNHYLKHAEKLSGPSLEDFYQTIQQHMSGLYELYGFEHGVRIARKHLGWYTQNLSQQLAPAECTKLRRSFNLLQTAPEQQQLIIDFFEQAFQCH</sequence>
<dbReference type="EMBL" id="JAGETV010000006">
    <property type="protein sequence ID" value="MBO1927011.1"/>
    <property type="molecule type" value="Genomic_DNA"/>
</dbReference>
<dbReference type="PANTHER" id="PTHR45846">
    <property type="entry name" value="TRNA-DIHYDROURIDINE(47) SYNTHASE [NAD(P)(+)]-LIKE"/>
    <property type="match status" value="1"/>
</dbReference>
<dbReference type="InterPro" id="IPR001269">
    <property type="entry name" value="DUS_fam"/>
</dbReference>
<dbReference type="InterPro" id="IPR024036">
    <property type="entry name" value="tRNA-dHydroUridine_Synthase_C"/>
</dbReference>
<comment type="function">
    <text evidence="2 12 13">Catalyzes the synthesis of 5,6-dihydrouridine (D), a modified base found in the D-loop of most tRNAs, via the reduction of the C5-C6 double bond in target uridines.</text>
</comment>
<name>A0ABS3Q3W5_9GAMM</name>
<feature type="active site" description="Proton donor" evidence="12">
    <location>
        <position position="101"/>
    </location>
</feature>
<feature type="binding site" evidence="12">
    <location>
        <begin position="225"/>
        <end position="226"/>
    </location>
    <ligand>
        <name>FMN</name>
        <dbReference type="ChEBI" id="CHEBI:58210"/>
    </ligand>
</feature>
<keyword evidence="7 12" id="KW-0521">NADP</keyword>
<dbReference type="NCBIfam" id="TIGR00737">
    <property type="entry name" value="nifR3_yhdG"/>
    <property type="match status" value="1"/>
</dbReference>
<dbReference type="InterPro" id="IPR032887">
    <property type="entry name" value="DusB"/>
</dbReference>
<comment type="catalytic activity">
    <reaction evidence="10 12">
        <text>a 5,6-dihydrouridine in tRNA + NADP(+) = a uridine in tRNA + NADPH + H(+)</text>
        <dbReference type="Rhea" id="RHEA:23624"/>
        <dbReference type="Rhea" id="RHEA-COMP:13339"/>
        <dbReference type="Rhea" id="RHEA-COMP:13887"/>
        <dbReference type="ChEBI" id="CHEBI:15378"/>
        <dbReference type="ChEBI" id="CHEBI:57783"/>
        <dbReference type="ChEBI" id="CHEBI:58349"/>
        <dbReference type="ChEBI" id="CHEBI:65315"/>
        <dbReference type="ChEBI" id="CHEBI:74443"/>
    </reaction>
</comment>
<keyword evidence="6 12" id="KW-0819">tRNA processing</keyword>
<evidence type="ECO:0000256" key="1">
    <source>
        <dbReference type="ARBA" id="ARBA00001917"/>
    </source>
</evidence>
<keyword evidence="3 12" id="KW-0820">tRNA-binding</keyword>
<comment type="catalytic activity">
    <reaction evidence="11 12">
        <text>a 5,6-dihydrouridine in tRNA + NAD(+) = a uridine in tRNA + NADH + H(+)</text>
        <dbReference type="Rhea" id="RHEA:54452"/>
        <dbReference type="Rhea" id="RHEA-COMP:13339"/>
        <dbReference type="Rhea" id="RHEA-COMP:13887"/>
        <dbReference type="ChEBI" id="CHEBI:15378"/>
        <dbReference type="ChEBI" id="CHEBI:57540"/>
        <dbReference type="ChEBI" id="CHEBI:57945"/>
        <dbReference type="ChEBI" id="CHEBI:65315"/>
        <dbReference type="ChEBI" id="CHEBI:74443"/>
    </reaction>
</comment>
<evidence type="ECO:0000259" key="14">
    <source>
        <dbReference type="Pfam" id="PF01207"/>
    </source>
</evidence>
<keyword evidence="8 12" id="KW-0694">RNA-binding</keyword>
<dbReference type="PROSITE" id="PS01136">
    <property type="entry name" value="UPF0034"/>
    <property type="match status" value="1"/>
</dbReference>
<evidence type="ECO:0000256" key="2">
    <source>
        <dbReference type="ARBA" id="ARBA00002790"/>
    </source>
</evidence>
<dbReference type="EC" id="1.3.1.-" evidence="12"/>